<dbReference type="RefSeq" id="WP_198881464.1">
    <property type="nucleotide sequence ID" value="NZ_JAEKJA010000005.1"/>
</dbReference>
<protein>
    <submittedName>
        <fullName evidence="1">DUF2848 family protein</fullName>
    </submittedName>
</protein>
<evidence type="ECO:0000313" key="1">
    <source>
        <dbReference type="EMBL" id="MBJ3775582.1"/>
    </source>
</evidence>
<gene>
    <name evidence="1" type="ORF">JCR33_07800</name>
</gene>
<organism evidence="1 2">
    <name type="scientific">Acuticoccus mangrovi</name>
    <dbReference type="NCBI Taxonomy" id="2796142"/>
    <lineage>
        <taxon>Bacteria</taxon>
        <taxon>Pseudomonadati</taxon>
        <taxon>Pseudomonadota</taxon>
        <taxon>Alphaproteobacteria</taxon>
        <taxon>Hyphomicrobiales</taxon>
        <taxon>Amorphaceae</taxon>
        <taxon>Acuticoccus</taxon>
    </lineage>
</organism>
<reference evidence="1" key="1">
    <citation type="submission" date="2020-12" db="EMBL/GenBank/DDBJ databases">
        <title>Bacterial taxonomy.</title>
        <authorList>
            <person name="Pan X."/>
        </authorList>
    </citation>
    <scope>NUCLEOTIDE SEQUENCE</scope>
    <source>
        <strain evidence="1">B2012</strain>
    </source>
</reference>
<accession>A0A934INS0</accession>
<name>A0A934INS0_9HYPH</name>
<comment type="caution">
    <text evidence="1">The sequence shown here is derived from an EMBL/GenBank/DDBJ whole genome shotgun (WGS) entry which is preliminary data.</text>
</comment>
<keyword evidence="2" id="KW-1185">Reference proteome</keyword>
<dbReference type="AlphaFoldDB" id="A0A934INS0"/>
<dbReference type="EMBL" id="JAEKJA010000005">
    <property type="protein sequence ID" value="MBJ3775582.1"/>
    <property type="molecule type" value="Genomic_DNA"/>
</dbReference>
<sequence>MSRSLDLTAVSRDGATAPLHFDVEGVLNMGSATRDAAVAKKHQDEVALHGIAIATHVPAPRLYPMAVDGVSTGDRVEVHTAETSGEVEIVLVLADQLYVGVGSDHTDRLLERASIPYSKQACANILGAEVWPFAEMADTWDQCVLRSWVDGRLYQEVGVDAFLKPTDVLDIVADRAPGFPTSNALIFCGTIVSVDKRLGFGARWEFEIEDPVGGRKIRHAYDVVDMFSAIKPEYRVPVLTGSVGPDDLK</sequence>
<proteinExistence type="predicted"/>
<dbReference type="Pfam" id="PF11010">
    <property type="entry name" value="DUF2848"/>
    <property type="match status" value="1"/>
</dbReference>
<dbReference type="Proteomes" id="UP000609531">
    <property type="component" value="Unassembled WGS sequence"/>
</dbReference>
<dbReference type="InterPro" id="IPR021269">
    <property type="entry name" value="DUF2848"/>
</dbReference>
<evidence type="ECO:0000313" key="2">
    <source>
        <dbReference type="Proteomes" id="UP000609531"/>
    </source>
</evidence>